<feature type="transmembrane region" description="Helical" evidence="1">
    <location>
        <begin position="156"/>
        <end position="174"/>
    </location>
</feature>
<dbReference type="CDD" id="cd01949">
    <property type="entry name" value="GGDEF"/>
    <property type="match status" value="1"/>
</dbReference>
<keyword evidence="1" id="KW-0812">Transmembrane</keyword>
<keyword evidence="1" id="KW-0472">Membrane</keyword>
<organism evidence="3 4">
    <name type="scientific">Roseburia lenta</name>
    <dbReference type="NCBI Taxonomy" id="2763061"/>
    <lineage>
        <taxon>Bacteria</taxon>
        <taxon>Bacillati</taxon>
        <taxon>Bacillota</taxon>
        <taxon>Clostridia</taxon>
        <taxon>Lachnospirales</taxon>
        <taxon>Lachnospiraceae</taxon>
        <taxon>Roseburia</taxon>
    </lineage>
</organism>
<feature type="domain" description="GGDEF" evidence="2">
    <location>
        <begin position="216"/>
        <end position="342"/>
    </location>
</feature>
<protein>
    <submittedName>
        <fullName evidence="3">GGDEF domain-containing protein</fullName>
    </submittedName>
</protein>
<dbReference type="EMBL" id="JACOPG010000001">
    <property type="protein sequence ID" value="MBC5685703.1"/>
    <property type="molecule type" value="Genomic_DNA"/>
</dbReference>
<dbReference type="PANTHER" id="PTHR45138:SF9">
    <property type="entry name" value="DIGUANYLATE CYCLASE DGCM-RELATED"/>
    <property type="match status" value="1"/>
</dbReference>
<dbReference type="Gene3D" id="3.30.70.270">
    <property type="match status" value="1"/>
</dbReference>
<proteinExistence type="predicted"/>
<evidence type="ECO:0000313" key="3">
    <source>
        <dbReference type="EMBL" id="MBC5685703.1"/>
    </source>
</evidence>
<dbReference type="SUPFAM" id="SSF55073">
    <property type="entry name" value="Nucleotide cyclase"/>
    <property type="match status" value="1"/>
</dbReference>
<name>A0ABR7GE43_9FIRM</name>
<feature type="transmembrane region" description="Helical" evidence="1">
    <location>
        <begin position="16"/>
        <end position="34"/>
    </location>
</feature>
<feature type="transmembrane region" description="Helical" evidence="1">
    <location>
        <begin position="65"/>
        <end position="84"/>
    </location>
</feature>
<evidence type="ECO:0000259" key="2">
    <source>
        <dbReference type="PROSITE" id="PS50887"/>
    </source>
</evidence>
<keyword evidence="1" id="KW-1133">Transmembrane helix</keyword>
<dbReference type="Proteomes" id="UP000643810">
    <property type="component" value="Unassembled WGS sequence"/>
</dbReference>
<gene>
    <name evidence="3" type="ORF">H8R94_03570</name>
</gene>
<accession>A0ABR7GE43</accession>
<dbReference type="InterPro" id="IPR043128">
    <property type="entry name" value="Rev_trsase/Diguanyl_cyclase"/>
</dbReference>
<feature type="transmembrane region" description="Helical" evidence="1">
    <location>
        <begin position="40"/>
        <end position="58"/>
    </location>
</feature>
<dbReference type="Pfam" id="PF00990">
    <property type="entry name" value="GGDEF"/>
    <property type="match status" value="1"/>
</dbReference>
<evidence type="ECO:0000313" key="4">
    <source>
        <dbReference type="Proteomes" id="UP000643810"/>
    </source>
</evidence>
<dbReference type="RefSeq" id="WP_186853914.1">
    <property type="nucleotide sequence ID" value="NZ_JACOPG010000001.1"/>
</dbReference>
<feature type="transmembrane region" description="Helical" evidence="1">
    <location>
        <begin position="119"/>
        <end position="136"/>
    </location>
</feature>
<evidence type="ECO:0000256" key="1">
    <source>
        <dbReference type="SAM" id="Phobius"/>
    </source>
</evidence>
<dbReference type="PROSITE" id="PS50887">
    <property type="entry name" value="GGDEF"/>
    <property type="match status" value="1"/>
</dbReference>
<dbReference type="InterPro" id="IPR050469">
    <property type="entry name" value="Diguanylate_Cyclase"/>
</dbReference>
<comment type="caution">
    <text evidence="3">The sequence shown here is derived from an EMBL/GenBank/DDBJ whole genome shotgun (WGS) entry which is preliminary data.</text>
</comment>
<dbReference type="InterPro" id="IPR000160">
    <property type="entry name" value="GGDEF_dom"/>
</dbReference>
<feature type="transmembrane region" description="Helical" evidence="1">
    <location>
        <begin position="90"/>
        <end position="107"/>
    </location>
</feature>
<dbReference type="SMART" id="SM00267">
    <property type="entry name" value="GGDEF"/>
    <property type="match status" value="1"/>
</dbReference>
<dbReference type="PANTHER" id="PTHR45138">
    <property type="entry name" value="REGULATORY COMPONENTS OF SENSORY TRANSDUCTION SYSTEM"/>
    <property type="match status" value="1"/>
</dbReference>
<reference evidence="3 4" key="1">
    <citation type="submission" date="2020-08" db="EMBL/GenBank/DDBJ databases">
        <title>Genome public.</title>
        <authorList>
            <person name="Liu C."/>
            <person name="Sun Q."/>
        </authorList>
    </citation>
    <scope>NUCLEOTIDE SEQUENCE [LARGE SCALE GENOMIC DNA]</scope>
    <source>
        <strain evidence="3 4">NSJ-9</strain>
    </source>
</reference>
<dbReference type="NCBIfam" id="TIGR00254">
    <property type="entry name" value="GGDEF"/>
    <property type="match status" value="1"/>
</dbReference>
<dbReference type="InterPro" id="IPR029787">
    <property type="entry name" value="Nucleotide_cyclase"/>
</dbReference>
<sequence>MDRFFNKKVAMQSARILSFSLLIIHTWFIFYFHALDVVEMRNLNFLSVLIYIISFWIIQKEKIDWFISIVGIEVMVHMIFAAYFVGTDCGLQITLLGMPIVFFYTDYFSLKLRGRSAHGILYSVIYMISYICIEFIDRYHKAVYVLPEWVNFYTKLSILILAFVIPIILAYVMTRYSYSMEKNLRQLAQTDAMTGLLDRYGMQDVVRAAIKGENATECWIAVLELDNYEWIRQTYGHVAADQALIEIANCMQRRMPDCTCARWDSNEFTIGGRNVSESREKLDHLLEKIQQTQVLDMTEECLLQVSGGVAVYEDSMEMQDWFERAEQKLQLARYNGGNQVIM</sequence>
<keyword evidence="4" id="KW-1185">Reference proteome</keyword>